<dbReference type="EMBL" id="JAAGWG010000043">
    <property type="protein sequence ID" value="NEK87804.1"/>
    <property type="molecule type" value="Genomic_DNA"/>
</dbReference>
<keyword evidence="3" id="KW-0560">Oxidoreductase</keyword>
<sequence length="492" mass="53116">MFEQLNRLVGSAVSGSSLADLSRSKRQALRDSFLMPDALDLEAVHSSEELQDINVVVVGGGFAGLSAAWYLNRCGVLVAVLEASERLGGRVRTDRDFVANRTVEAGAELIGANHPMWNDLADTFGLQLIEVSESDPRVRIGDHDLTHDEKKQVYDELLDVIDVIGQDAKDIDPVHPWLSPGAAAFDAMTVAERLDELLGAAGSLTRSVIDFQLGNDNCAPPSQQSYLGLLALVSAGRVDDCDETTSLRGYWDYTETFRCSGGNDQLAAMLVGDIDADNVTLNDPVTDIAVREDRVDFTTASGTGTCDYLVLAVPPTAWPSITSHLEWDPAERTMTHGPAVKYLNSFVTAFWDDSGLTPNALVDGIGSVWEGTDSQPVAPDAEFALSVYSGGTFIRDRSSYPTQLASIFPGYAPVDERFVDWPNTPGVLTGYSVPAPGEVTTVGQALAEPHGRMYLAGEQTWMPFFGYMEGALQSGARAAREIIRLECPEAMP</sequence>
<dbReference type="InterPro" id="IPR036188">
    <property type="entry name" value="FAD/NAD-bd_sf"/>
</dbReference>
<evidence type="ECO:0000313" key="7">
    <source>
        <dbReference type="Proteomes" id="UP000479241"/>
    </source>
</evidence>
<dbReference type="Pfam" id="PF01593">
    <property type="entry name" value="Amino_oxidase"/>
    <property type="match status" value="1"/>
</dbReference>
<comment type="caution">
    <text evidence="6">The sequence shown here is derived from an EMBL/GenBank/DDBJ whole genome shotgun (WGS) entry which is preliminary data.</text>
</comment>
<evidence type="ECO:0000256" key="3">
    <source>
        <dbReference type="ARBA" id="ARBA00023002"/>
    </source>
</evidence>
<evidence type="ECO:0000256" key="1">
    <source>
        <dbReference type="ARBA" id="ARBA00001974"/>
    </source>
</evidence>
<dbReference type="Gene3D" id="1.10.405.10">
    <property type="entry name" value="Guanine Nucleotide Dissociation Inhibitor, domain 1"/>
    <property type="match status" value="1"/>
</dbReference>
<comment type="cofactor">
    <cofactor evidence="1">
        <name>FAD</name>
        <dbReference type="ChEBI" id="CHEBI:57692"/>
    </cofactor>
</comment>
<comment type="similarity">
    <text evidence="2">Belongs to the flavin monoamine oxidase family.</text>
</comment>
<dbReference type="PANTHER" id="PTHR43563">
    <property type="entry name" value="AMINE OXIDASE"/>
    <property type="match status" value="1"/>
</dbReference>
<accession>A0A6L9W8E6</accession>
<feature type="binding site" evidence="4">
    <location>
        <begin position="82"/>
        <end position="83"/>
    </location>
    <ligand>
        <name>FAD</name>
        <dbReference type="ChEBI" id="CHEBI:57692"/>
    </ligand>
</feature>
<dbReference type="GO" id="GO:0016491">
    <property type="term" value="F:oxidoreductase activity"/>
    <property type="evidence" value="ECO:0007669"/>
    <property type="project" value="UniProtKB-KW"/>
</dbReference>
<evidence type="ECO:0000259" key="5">
    <source>
        <dbReference type="Pfam" id="PF01593"/>
    </source>
</evidence>
<dbReference type="InterPro" id="IPR002937">
    <property type="entry name" value="Amino_oxidase"/>
</dbReference>
<dbReference type="Gene3D" id="3.50.50.60">
    <property type="entry name" value="FAD/NAD(P)-binding domain"/>
    <property type="match status" value="1"/>
</dbReference>
<dbReference type="Proteomes" id="UP000479241">
    <property type="component" value="Unassembled WGS sequence"/>
</dbReference>
<dbReference type="SUPFAM" id="SSF51905">
    <property type="entry name" value="FAD/NAD(P)-binding domain"/>
    <property type="match status" value="1"/>
</dbReference>
<gene>
    <name evidence="6" type="ORF">GCU60_18860</name>
</gene>
<dbReference type="InterPro" id="IPR001613">
    <property type="entry name" value="Flavin_amine_oxidase"/>
</dbReference>
<evidence type="ECO:0000256" key="4">
    <source>
        <dbReference type="PIRSR" id="PIRSR601613-1"/>
    </source>
</evidence>
<dbReference type="PANTHER" id="PTHR43563:SF1">
    <property type="entry name" value="AMINE OXIDASE [FLAVIN-CONTAINING] B"/>
    <property type="match status" value="1"/>
</dbReference>
<dbReference type="RefSeq" id="WP_158548616.1">
    <property type="nucleotide sequence ID" value="NZ_JAAGWG010000043.1"/>
</dbReference>
<dbReference type="InterPro" id="IPR050703">
    <property type="entry name" value="Flavin_MAO"/>
</dbReference>
<dbReference type="PRINTS" id="PR00757">
    <property type="entry name" value="AMINEOXDASEF"/>
</dbReference>
<proteinExistence type="inferred from homology"/>
<name>A0A6L9W8E6_9ACTN</name>
<feature type="binding site" evidence="4">
    <location>
        <position position="285"/>
    </location>
    <ligand>
        <name>FAD</name>
        <dbReference type="ChEBI" id="CHEBI:57692"/>
    </ligand>
</feature>
<dbReference type="Gene3D" id="3.90.660.10">
    <property type="match status" value="1"/>
</dbReference>
<dbReference type="AlphaFoldDB" id="A0A6L9W8E6"/>
<evidence type="ECO:0000313" key="6">
    <source>
        <dbReference type="EMBL" id="NEK87804.1"/>
    </source>
</evidence>
<reference evidence="6 7" key="1">
    <citation type="submission" date="2019-12" db="EMBL/GenBank/DDBJ databases">
        <title>the WGS of Blastococcus saxobsidens 67B17.</title>
        <authorList>
            <person name="Jiang Z."/>
        </authorList>
    </citation>
    <scope>NUCLEOTIDE SEQUENCE [LARGE SCALE GENOMIC DNA]</scope>
    <source>
        <strain evidence="6 7">67B17</strain>
    </source>
</reference>
<organism evidence="6 7">
    <name type="scientific">Blastococcus saxobsidens</name>
    <dbReference type="NCBI Taxonomy" id="138336"/>
    <lineage>
        <taxon>Bacteria</taxon>
        <taxon>Bacillati</taxon>
        <taxon>Actinomycetota</taxon>
        <taxon>Actinomycetes</taxon>
        <taxon>Geodermatophilales</taxon>
        <taxon>Geodermatophilaceae</taxon>
        <taxon>Blastococcus</taxon>
    </lineage>
</organism>
<feature type="domain" description="Amine oxidase" evidence="5">
    <location>
        <begin position="62"/>
        <end position="483"/>
    </location>
</feature>
<protein>
    <submittedName>
        <fullName evidence="6">FAD-dependent oxidoreductase</fullName>
    </submittedName>
</protein>
<evidence type="ECO:0000256" key="2">
    <source>
        <dbReference type="ARBA" id="ARBA00005995"/>
    </source>
</evidence>